<accession>A0A9W8H868</accession>
<evidence type="ECO:0000313" key="2">
    <source>
        <dbReference type="EMBL" id="KAJ2779912.1"/>
    </source>
</evidence>
<feature type="compositionally biased region" description="Basic and acidic residues" evidence="1">
    <location>
        <begin position="121"/>
        <end position="130"/>
    </location>
</feature>
<feature type="non-terminal residue" evidence="2">
    <location>
        <position position="1"/>
    </location>
</feature>
<gene>
    <name evidence="2" type="ORF">H4R18_003727</name>
</gene>
<protein>
    <submittedName>
        <fullName evidence="2">Uncharacterized protein</fullName>
    </submittedName>
</protein>
<feature type="compositionally biased region" description="Low complexity" evidence="1">
    <location>
        <begin position="131"/>
        <end position="144"/>
    </location>
</feature>
<evidence type="ECO:0000313" key="3">
    <source>
        <dbReference type="Proteomes" id="UP001140217"/>
    </source>
</evidence>
<dbReference type="EMBL" id="JANBUL010000157">
    <property type="protein sequence ID" value="KAJ2779912.1"/>
    <property type="molecule type" value="Genomic_DNA"/>
</dbReference>
<comment type="caution">
    <text evidence="2">The sequence shown here is derived from an EMBL/GenBank/DDBJ whole genome shotgun (WGS) entry which is preliminary data.</text>
</comment>
<dbReference type="Proteomes" id="UP001140217">
    <property type="component" value="Unassembled WGS sequence"/>
</dbReference>
<proteinExistence type="predicted"/>
<dbReference type="AlphaFoldDB" id="A0A9W8H868"/>
<sequence>DDRADELAGKAHADEVQEWSLQLGPPPGRLFGLTWDEHCVPAAPNAVRPDVSVGDQELYGQMAALNWVHSGDGCYAEKKCNQRTPDYGSTERSLGLKVLLGTPPAMQRQTARHLNAYPEAGMRERPKGRPEAAPGAGEGEQPADAGDDRADELAGKAHADEVQEWLLQPGPPPGRLLWLVWDEHCVPAAPNAVRPGFSVGDQELYGQMVAFNWFHSGDGCYVEKK</sequence>
<organism evidence="2 3">
    <name type="scientific">Coemansia javaensis</name>
    <dbReference type="NCBI Taxonomy" id="2761396"/>
    <lineage>
        <taxon>Eukaryota</taxon>
        <taxon>Fungi</taxon>
        <taxon>Fungi incertae sedis</taxon>
        <taxon>Zoopagomycota</taxon>
        <taxon>Kickxellomycotina</taxon>
        <taxon>Kickxellomycetes</taxon>
        <taxon>Kickxellales</taxon>
        <taxon>Kickxellaceae</taxon>
        <taxon>Coemansia</taxon>
    </lineage>
</organism>
<reference evidence="2" key="1">
    <citation type="submission" date="2022-07" db="EMBL/GenBank/DDBJ databases">
        <title>Phylogenomic reconstructions and comparative analyses of Kickxellomycotina fungi.</title>
        <authorList>
            <person name="Reynolds N.K."/>
            <person name="Stajich J.E."/>
            <person name="Barry K."/>
            <person name="Grigoriev I.V."/>
            <person name="Crous P."/>
            <person name="Smith M.E."/>
        </authorList>
    </citation>
    <scope>NUCLEOTIDE SEQUENCE</scope>
    <source>
        <strain evidence="2">NBRC 105414</strain>
    </source>
</reference>
<keyword evidence="3" id="KW-1185">Reference proteome</keyword>
<feature type="region of interest" description="Disordered" evidence="1">
    <location>
        <begin position="117"/>
        <end position="151"/>
    </location>
</feature>
<name>A0A9W8H868_9FUNG</name>
<evidence type="ECO:0000256" key="1">
    <source>
        <dbReference type="SAM" id="MobiDB-lite"/>
    </source>
</evidence>
<dbReference type="OrthoDB" id="5596825at2759"/>